<dbReference type="PANTHER" id="PTHR24394">
    <property type="entry name" value="ZINC FINGER PROTEIN"/>
    <property type="match status" value="1"/>
</dbReference>
<evidence type="ECO:0000256" key="6">
    <source>
        <dbReference type="ARBA" id="ARBA00023242"/>
    </source>
</evidence>
<evidence type="ECO:0000256" key="3">
    <source>
        <dbReference type="ARBA" id="ARBA00022737"/>
    </source>
</evidence>
<dbReference type="Gene3D" id="3.30.160.60">
    <property type="entry name" value="Classic Zinc Finger"/>
    <property type="match status" value="2"/>
</dbReference>
<evidence type="ECO:0000256" key="7">
    <source>
        <dbReference type="PROSITE-ProRule" id="PRU00042"/>
    </source>
</evidence>
<evidence type="ECO:0000256" key="1">
    <source>
        <dbReference type="ARBA" id="ARBA00004123"/>
    </source>
</evidence>
<feature type="domain" description="C2H2-type" evidence="8">
    <location>
        <begin position="32"/>
        <end position="56"/>
    </location>
</feature>
<keyword evidence="5" id="KW-0862">Zinc</keyword>
<dbReference type="EMBL" id="JARKHS020012232">
    <property type="protein sequence ID" value="KAK8777086.1"/>
    <property type="molecule type" value="Genomic_DNA"/>
</dbReference>
<dbReference type="Pfam" id="PF00096">
    <property type="entry name" value="zf-C2H2"/>
    <property type="match status" value="2"/>
</dbReference>
<evidence type="ECO:0000313" key="10">
    <source>
        <dbReference type="Proteomes" id="UP001321473"/>
    </source>
</evidence>
<dbReference type="GO" id="GO:0008270">
    <property type="term" value="F:zinc ion binding"/>
    <property type="evidence" value="ECO:0007669"/>
    <property type="project" value="UniProtKB-KW"/>
</dbReference>
<dbReference type="SUPFAM" id="SSF57667">
    <property type="entry name" value="beta-beta-alpha zinc fingers"/>
    <property type="match status" value="1"/>
</dbReference>
<dbReference type="PROSITE" id="PS50157">
    <property type="entry name" value="ZINC_FINGER_C2H2_2"/>
    <property type="match status" value="2"/>
</dbReference>
<evidence type="ECO:0000259" key="8">
    <source>
        <dbReference type="PROSITE" id="PS50157"/>
    </source>
</evidence>
<sequence>MTSIHYVGDIAAESRDLLMRDVPPPVRRDHLHKCGECGYATKSSSNYMRHYRSLHTPGGSRSCCGREFSTLYEFKQHKLLDHAGGEYRFLKQDCSKVFHRKADLERNLESHDHEKQFVCTTCSNRFSTAFNLRRHQESSKRCKEEATARTAHQMTPLPMEQRNIDERAVFVPGVYTGNPAKASTGEASPVGLPCHGCLMIPEASVVENHENYPWTVVAQASVDSLDQLNGQVVVSARSASSSDSKITDEFQSFHHACLAGLPRGCFVIAGKETRGPDFSTPSSFPAVRCADHHALGDAVDTSRGKVDPTVFEGAKMLMFLKYGNPDVNVPQ</sequence>
<keyword evidence="6" id="KW-0539">Nucleus</keyword>
<dbReference type="Proteomes" id="UP001321473">
    <property type="component" value="Unassembled WGS sequence"/>
</dbReference>
<name>A0AAQ4EQM3_AMBAM</name>
<evidence type="ECO:0000256" key="5">
    <source>
        <dbReference type="ARBA" id="ARBA00022833"/>
    </source>
</evidence>
<comment type="caution">
    <text evidence="9">The sequence shown here is derived from an EMBL/GenBank/DDBJ whole genome shotgun (WGS) entry which is preliminary data.</text>
</comment>
<evidence type="ECO:0000256" key="2">
    <source>
        <dbReference type="ARBA" id="ARBA00022723"/>
    </source>
</evidence>
<dbReference type="PANTHER" id="PTHR24394:SF44">
    <property type="entry name" value="ZINC FINGER PROTEIN 271-LIKE"/>
    <property type="match status" value="1"/>
</dbReference>
<dbReference type="InterPro" id="IPR013087">
    <property type="entry name" value="Znf_C2H2_type"/>
</dbReference>
<keyword evidence="3" id="KW-0677">Repeat</keyword>
<evidence type="ECO:0000313" key="9">
    <source>
        <dbReference type="EMBL" id="KAK8777086.1"/>
    </source>
</evidence>
<dbReference type="GO" id="GO:0000981">
    <property type="term" value="F:DNA-binding transcription factor activity, RNA polymerase II-specific"/>
    <property type="evidence" value="ECO:0007669"/>
    <property type="project" value="TreeGrafter"/>
</dbReference>
<feature type="domain" description="C2H2-type" evidence="8">
    <location>
        <begin position="117"/>
        <end position="144"/>
    </location>
</feature>
<evidence type="ECO:0000256" key="4">
    <source>
        <dbReference type="ARBA" id="ARBA00022771"/>
    </source>
</evidence>
<accession>A0AAQ4EQM3</accession>
<reference evidence="9 10" key="1">
    <citation type="journal article" date="2023" name="Arcadia Sci">
        <title>De novo assembly of a long-read Amblyomma americanum tick genome.</title>
        <authorList>
            <person name="Chou S."/>
            <person name="Poskanzer K.E."/>
            <person name="Rollins M."/>
            <person name="Thuy-Boun P.S."/>
        </authorList>
    </citation>
    <scope>NUCLEOTIDE SEQUENCE [LARGE SCALE GENOMIC DNA]</scope>
    <source>
        <strain evidence="9">F_SG_1</strain>
        <tissue evidence="9">Salivary glands</tissue>
    </source>
</reference>
<gene>
    <name evidence="9" type="ORF">V5799_029568</name>
</gene>
<comment type="subcellular location">
    <subcellularLocation>
        <location evidence="1">Nucleus</location>
    </subcellularLocation>
</comment>
<keyword evidence="10" id="KW-1185">Reference proteome</keyword>
<dbReference type="GO" id="GO:0005634">
    <property type="term" value="C:nucleus"/>
    <property type="evidence" value="ECO:0007669"/>
    <property type="project" value="UniProtKB-SubCell"/>
</dbReference>
<keyword evidence="2" id="KW-0479">Metal-binding</keyword>
<proteinExistence type="predicted"/>
<protein>
    <recommendedName>
        <fullName evidence="8">C2H2-type domain-containing protein</fullName>
    </recommendedName>
</protein>
<dbReference type="SMART" id="SM00355">
    <property type="entry name" value="ZnF_C2H2"/>
    <property type="match status" value="3"/>
</dbReference>
<keyword evidence="4 7" id="KW-0863">Zinc-finger</keyword>
<dbReference type="InterPro" id="IPR036236">
    <property type="entry name" value="Znf_C2H2_sf"/>
</dbReference>
<dbReference type="AlphaFoldDB" id="A0AAQ4EQM3"/>
<organism evidence="9 10">
    <name type="scientific">Amblyomma americanum</name>
    <name type="common">Lone star tick</name>
    <dbReference type="NCBI Taxonomy" id="6943"/>
    <lineage>
        <taxon>Eukaryota</taxon>
        <taxon>Metazoa</taxon>
        <taxon>Ecdysozoa</taxon>
        <taxon>Arthropoda</taxon>
        <taxon>Chelicerata</taxon>
        <taxon>Arachnida</taxon>
        <taxon>Acari</taxon>
        <taxon>Parasitiformes</taxon>
        <taxon>Ixodida</taxon>
        <taxon>Ixodoidea</taxon>
        <taxon>Ixodidae</taxon>
        <taxon>Amblyomminae</taxon>
        <taxon>Amblyomma</taxon>
    </lineage>
</organism>